<evidence type="ECO:0000313" key="3">
    <source>
        <dbReference type="Proteomes" id="UP000270094"/>
    </source>
</evidence>
<evidence type="ECO:0000256" key="1">
    <source>
        <dbReference type="SAM" id="MobiDB-lite"/>
    </source>
</evidence>
<accession>A0A3P7J846</accession>
<dbReference type="Proteomes" id="UP000270094">
    <property type="component" value="Unassembled WGS sequence"/>
</dbReference>
<evidence type="ECO:0000313" key="2">
    <source>
        <dbReference type="EMBL" id="VDM76079.1"/>
    </source>
</evidence>
<feature type="region of interest" description="Disordered" evidence="1">
    <location>
        <begin position="1"/>
        <end position="40"/>
    </location>
</feature>
<sequence>MGCRLTRTESTELCEQTTTKEDEKQGNVSNGQPKAARKDTPIVGNEQLRVGFIYHFGKSENPGDEVIYTALDMDGHCERYMLIQVDPFRNGYSPNSSLTAKPIGNWRGSFTCDGNVFDISHNSHTIDFNDYFQRSRKRESSGFLPDVGC</sequence>
<dbReference type="EMBL" id="UYYB01096306">
    <property type="protein sequence ID" value="VDM76079.1"/>
    <property type="molecule type" value="Genomic_DNA"/>
</dbReference>
<gene>
    <name evidence="2" type="ORF">SVUK_LOCUS11077</name>
</gene>
<dbReference type="OrthoDB" id="5919401at2759"/>
<keyword evidence="3" id="KW-1185">Reference proteome</keyword>
<name>A0A3P7J846_STRVU</name>
<feature type="compositionally biased region" description="Basic and acidic residues" evidence="1">
    <location>
        <begin position="1"/>
        <end position="10"/>
    </location>
</feature>
<organism evidence="2 3">
    <name type="scientific">Strongylus vulgaris</name>
    <name type="common">Blood worm</name>
    <dbReference type="NCBI Taxonomy" id="40348"/>
    <lineage>
        <taxon>Eukaryota</taxon>
        <taxon>Metazoa</taxon>
        <taxon>Ecdysozoa</taxon>
        <taxon>Nematoda</taxon>
        <taxon>Chromadorea</taxon>
        <taxon>Rhabditida</taxon>
        <taxon>Rhabditina</taxon>
        <taxon>Rhabditomorpha</taxon>
        <taxon>Strongyloidea</taxon>
        <taxon>Strongylidae</taxon>
        <taxon>Strongylus</taxon>
    </lineage>
</organism>
<reference evidence="2 3" key="1">
    <citation type="submission" date="2018-11" db="EMBL/GenBank/DDBJ databases">
        <authorList>
            <consortium name="Pathogen Informatics"/>
        </authorList>
    </citation>
    <scope>NUCLEOTIDE SEQUENCE [LARGE SCALE GENOMIC DNA]</scope>
</reference>
<protein>
    <submittedName>
        <fullName evidence="2">Uncharacterized protein</fullName>
    </submittedName>
</protein>
<dbReference type="AlphaFoldDB" id="A0A3P7J846"/>
<proteinExistence type="predicted"/>